<proteinExistence type="predicted"/>
<feature type="chain" id="PRO_5035328164" evidence="2">
    <location>
        <begin position="26"/>
        <end position="174"/>
    </location>
</feature>
<keyword evidence="2" id="KW-0732">Signal</keyword>
<protein>
    <submittedName>
        <fullName evidence="3">Uncharacterized protein</fullName>
    </submittedName>
</protein>
<name>A0A8J5R7L9_ZIZPA</name>
<organism evidence="3 4">
    <name type="scientific">Zizania palustris</name>
    <name type="common">Northern wild rice</name>
    <dbReference type="NCBI Taxonomy" id="103762"/>
    <lineage>
        <taxon>Eukaryota</taxon>
        <taxon>Viridiplantae</taxon>
        <taxon>Streptophyta</taxon>
        <taxon>Embryophyta</taxon>
        <taxon>Tracheophyta</taxon>
        <taxon>Spermatophyta</taxon>
        <taxon>Magnoliopsida</taxon>
        <taxon>Liliopsida</taxon>
        <taxon>Poales</taxon>
        <taxon>Poaceae</taxon>
        <taxon>BOP clade</taxon>
        <taxon>Oryzoideae</taxon>
        <taxon>Oryzeae</taxon>
        <taxon>Zizaniinae</taxon>
        <taxon>Zizania</taxon>
    </lineage>
</organism>
<reference evidence="3" key="2">
    <citation type="submission" date="2021-02" db="EMBL/GenBank/DDBJ databases">
        <authorList>
            <person name="Kimball J.A."/>
            <person name="Haas M.W."/>
            <person name="Macchietto M."/>
            <person name="Kono T."/>
            <person name="Duquette J."/>
            <person name="Shao M."/>
        </authorList>
    </citation>
    <scope>NUCLEOTIDE SEQUENCE</scope>
    <source>
        <tissue evidence="3">Fresh leaf tissue</tissue>
    </source>
</reference>
<dbReference type="EMBL" id="JAAALK010000953">
    <property type="protein sequence ID" value="KAG8043932.1"/>
    <property type="molecule type" value="Genomic_DNA"/>
</dbReference>
<sequence>MSSSAASCLAVSALLMLAVSASAAAAPTLEEPQHKRVLFADTHPQEEAMMAITMSGVKVASSSAPGTEKNDGGDAAVREGQGAWPSGRWTTQGNDQSSSSPSGGSGSGSGSGSNEHGKDEGSSSGKEGEKSKTKSCVSKEECHKKRLICGKGCTLSAHTKCAAKCSKCCIPTCT</sequence>
<dbReference type="AlphaFoldDB" id="A0A8J5R7L9"/>
<accession>A0A8J5R7L9</accession>
<feature type="signal peptide" evidence="2">
    <location>
        <begin position="1"/>
        <end position="25"/>
    </location>
</feature>
<keyword evidence="4" id="KW-1185">Reference proteome</keyword>
<evidence type="ECO:0000313" key="4">
    <source>
        <dbReference type="Proteomes" id="UP000729402"/>
    </source>
</evidence>
<dbReference type="OrthoDB" id="692857at2759"/>
<evidence type="ECO:0000256" key="2">
    <source>
        <dbReference type="SAM" id="SignalP"/>
    </source>
</evidence>
<feature type="region of interest" description="Disordered" evidence="1">
    <location>
        <begin position="59"/>
        <end position="141"/>
    </location>
</feature>
<feature type="compositionally biased region" description="Basic and acidic residues" evidence="1">
    <location>
        <begin position="115"/>
        <end position="141"/>
    </location>
</feature>
<evidence type="ECO:0000313" key="3">
    <source>
        <dbReference type="EMBL" id="KAG8043932.1"/>
    </source>
</evidence>
<comment type="caution">
    <text evidence="3">The sequence shown here is derived from an EMBL/GenBank/DDBJ whole genome shotgun (WGS) entry which is preliminary data.</text>
</comment>
<reference evidence="3" key="1">
    <citation type="journal article" date="2021" name="bioRxiv">
        <title>Whole Genome Assembly and Annotation of Northern Wild Rice, Zizania palustris L., Supports a Whole Genome Duplication in the Zizania Genus.</title>
        <authorList>
            <person name="Haas M."/>
            <person name="Kono T."/>
            <person name="Macchietto M."/>
            <person name="Millas R."/>
            <person name="McGilp L."/>
            <person name="Shao M."/>
            <person name="Duquette J."/>
            <person name="Hirsch C.N."/>
            <person name="Kimball J."/>
        </authorList>
    </citation>
    <scope>NUCLEOTIDE SEQUENCE</scope>
    <source>
        <tissue evidence="3">Fresh leaf tissue</tissue>
    </source>
</reference>
<gene>
    <name evidence="3" type="ORF">GUJ93_ZPchr0458g22427</name>
</gene>
<evidence type="ECO:0000256" key="1">
    <source>
        <dbReference type="SAM" id="MobiDB-lite"/>
    </source>
</evidence>
<dbReference type="Proteomes" id="UP000729402">
    <property type="component" value="Unassembled WGS sequence"/>
</dbReference>